<dbReference type="InterPro" id="IPR013249">
    <property type="entry name" value="RNA_pol_sigma70_r4_t2"/>
</dbReference>
<dbReference type="InterPro" id="IPR013325">
    <property type="entry name" value="RNA_pol_sigma_r2"/>
</dbReference>
<accession>A0A1P9WVM9</accession>
<evidence type="ECO:0008006" key="10">
    <source>
        <dbReference type="Google" id="ProtNLM"/>
    </source>
</evidence>
<gene>
    <name evidence="8" type="ORF">AWR27_08940</name>
</gene>
<dbReference type="InterPro" id="IPR039425">
    <property type="entry name" value="RNA_pol_sigma-70-like"/>
</dbReference>
<dbReference type="Gene3D" id="1.10.1740.10">
    <property type="match status" value="1"/>
</dbReference>
<keyword evidence="5" id="KW-0804">Transcription</keyword>
<feature type="domain" description="RNA polymerase sigma-70 region 2" evidence="6">
    <location>
        <begin position="25"/>
        <end position="91"/>
    </location>
</feature>
<feature type="domain" description="RNA polymerase sigma factor 70 region 4 type 2" evidence="7">
    <location>
        <begin position="122"/>
        <end position="170"/>
    </location>
</feature>
<dbReference type="KEGG" id="smon:AWR27_08940"/>
<dbReference type="GO" id="GO:0006352">
    <property type="term" value="P:DNA-templated transcription initiation"/>
    <property type="evidence" value="ECO:0007669"/>
    <property type="project" value="InterPro"/>
</dbReference>
<keyword evidence="2" id="KW-0805">Transcription regulation</keyword>
<dbReference type="InterPro" id="IPR013324">
    <property type="entry name" value="RNA_pol_sigma_r3/r4-like"/>
</dbReference>
<evidence type="ECO:0000313" key="8">
    <source>
        <dbReference type="EMBL" id="AQG79434.1"/>
    </source>
</evidence>
<evidence type="ECO:0000259" key="6">
    <source>
        <dbReference type="Pfam" id="PF04542"/>
    </source>
</evidence>
<keyword evidence="4" id="KW-0238">DNA-binding</keyword>
<dbReference type="OrthoDB" id="1027298at2"/>
<evidence type="ECO:0000259" key="7">
    <source>
        <dbReference type="Pfam" id="PF08281"/>
    </source>
</evidence>
<dbReference type="GO" id="GO:0003677">
    <property type="term" value="F:DNA binding"/>
    <property type="evidence" value="ECO:0007669"/>
    <property type="project" value="UniProtKB-KW"/>
</dbReference>
<dbReference type="InterPro" id="IPR014284">
    <property type="entry name" value="RNA_pol_sigma-70_dom"/>
</dbReference>
<dbReference type="STRING" id="1178516.AWR27_08940"/>
<dbReference type="PANTHER" id="PTHR43133:SF8">
    <property type="entry name" value="RNA POLYMERASE SIGMA FACTOR HI_1459-RELATED"/>
    <property type="match status" value="1"/>
</dbReference>
<evidence type="ECO:0000256" key="3">
    <source>
        <dbReference type="ARBA" id="ARBA00023082"/>
    </source>
</evidence>
<evidence type="ECO:0000256" key="5">
    <source>
        <dbReference type="ARBA" id="ARBA00023163"/>
    </source>
</evidence>
<dbReference type="InterPro" id="IPR007627">
    <property type="entry name" value="RNA_pol_sigma70_r2"/>
</dbReference>
<protein>
    <recommendedName>
        <fullName evidence="10">RNA polymerase subunit sigma-24</fullName>
    </recommendedName>
</protein>
<dbReference type="GO" id="GO:0016987">
    <property type="term" value="F:sigma factor activity"/>
    <property type="evidence" value="ECO:0007669"/>
    <property type="project" value="UniProtKB-KW"/>
</dbReference>
<keyword evidence="3" id="KW-0731">Sigma factor</keyword>
<dbReference type="Gene3D" id="1.10.10.10">
    <property type="entry name" value="Winged helix-like DNA-binding domain superfamily/Winged helix DNA-binding domain"/>
    <property type="match status" value="1"/>
</dbReference>
<dbReference type="EMBL" id="CP014263">
    <property type="protein sequence ID" value="AQG79434.1"/>
    <property type="molecule type" value="Genomic_DNA"/>
</dbReference>
<evidence type="ECO:0000256" key="2">
    <source>
        <dbReference type="ARBA" id="ARBA00023015"/>
    </source>
</evidence>
<dbReference type="SUPFAM" id="SSF88659">
    <property type="entry name" value="Sigma3 and sigma4 domains of RNA polymerase sigma factors"/>
    <property type="match status" value="1"/>
</dbReference>
<comment type="similarity">
    <text evidence="1">Belongs to the sigma-70 factor family. ECF subfamily.</text>
</comment>
<dbReference type="SUPFAM" id="SSF88946">
    <property type="entry name" value="Sigma2 domain of RNA polymerase sigma factors"/>
    <property type="match status" value="1"/>
</dbReference>
<dbReference type="PANTHER" id="PTHR43133">
    <property type="entry name" value="RNA POLYMERASE ECF-TYPE SIGMA FACTO"/>
    <property type="match status" value="1"/>
</dbReference>
<evidence type="ECO:0000256" key="1">
    <source>
        <dbReference type="ARBA" id="ARBA00010641"/>
    </source>
</evidence>
<evidence type="ECO:0000313" key="9">
    <source>
        <dbReference type="Proteomes" id="UP000187941"/>
    </source>
</evidence>
<dbReference type="Proteomes" id="UP000187941">
    <property type="component" value="Chromosome"/>
</dbReference>
<dbReference type="Pfam" id="PF04542">
    <property type="entry name" value="Sigma70_r2"/>
    <property type="match status" value="1"/>
</dbReference>
<proteinExistence type="inferred from homology"/>
<dbReference type="NCBIfam" id="TIGR02937">
    <property type="entry name" value="sigma70-ECF"/>
    <property type="match status" value="1"/>
</dbReference>
<dbReference type="InterPro" id="IPR036388">
    <property type="entry name" value="WH-like_DNA-bd_sf"/>
</dbReference>
<organism evidence="8 9">
    <name type="scientific">Spirosoma montaniterrae</name>
    <dbReference type="NCBI Taxonomy" id="1178516"/>
    <lineage>
        <taxon>Bacteria</taxon>
        <taxon>Pseudomonadati</taxon>
        <taxon>Bacteroidota</taxon>
        <taxon>Cytophagia</taxon>
        <taxon>Cytophagales</taxon>
        <taxon>Cytophagaceae</taxon>
        <taxon>Spirosoma</taxon>
    </lineage>
</organism>
<name>A0A1P9WVM9_9BACT</name>
<evidence type="ECO:0000256" key="4">
    <source>
        <dbReference type="ARBA" id="ARBA00023125"/>
    </source>
</evidence>
<dbReference type="Pfam" id="PF08281">
    <property type="entry name" value="Sigma70_r4_2"/>
    <property type="match status" value="1"/>
</dbReference>
<keyword evidence="9" id="KW-1185">Reference proteome</keyword>
<reference evidence="8 9" key="1">
    <citation type="submission" date="2016-01" db="EMBL/GenBank/DDBJ databases">
        <authorList>
            <person name="Oliw E.H."/>
        </authorList>
    </citation>
    <scope>NUCLEOTIDE SEQUENCE [LARGE SCALE GENOMIC DNA]</scope>
    <source>
        <strain evidence="8 9">DY10</strain>
    </source>
</reference>
<dbReference type="RefSeq" id="WP_077130869.1">
    <property type="nucleotide sequence ID" value="NZ_CP014263.1"/>
</dbReference>
<sequence>MTHLTDHELVSLYITTADDRYYSALYTRHYCRVYRRCLSYTESVFDSEDFAQDIFVRLADKLPAFKGDAQFTTWLHAITVNYCIDQNRKRQQEQLRYKMYFRDICAAQEVNPDSDRLQAGLVEKILDRLSRQQRELLLAKYKEGNQIKDIAEQQDLTPSAVKMRIKRARDRARYLYFKLQYQED</sequence>
<dbReference type="AlphaFoldDB" id="A0A1P9WVM9"/>